<keyword evidence="3" id="KW-1185">Reference proteome</keyword>
<protein>
    <submittedName>
        <fullName evidence="2">Uncharacterized protein</fullName>
    </submittedName>
</protein>
<comment type="caution">
    <text evidence="2">The sequence shown here is derived from an EMBL/GenBank/DDBJ whole genome shotgun (WGS) entry which is preliminary data.</text>
</comment>
<name>A0ABT5LKT1_9GAMM</name>
<reference evidence="2 3" key="1">
    <citation type="submission" date="2023-02" db="EMBL/GenBank/DDBJ databases">
        <title>Entomopathogenic bacteria.</title>
        <authorList>
            <person name="Machado R.A."/>
        </authorList>
    </citation>
    <scope>NUCLEOTIDE SEQUENCE [LARGE SCALE GENOMIC DNA]</scope>
    <source>
        <strain evidence="2 3">XENO-10</strain>
    </source>
</reference>
<evidence type="ECO:0000313" key="3">
    <source>
        <dbReference type="Proteomes" id="UP001217178"/>
    </source>
</evidence>
<organism evidence="2 3">
    <name type="scientific">Xenorhabdus yunnanensis</name>
    <dbReference type="NCBI Taxonomy" id="3025878"/>
    <lineage>
        <taxon>Bacteria</taxon>
        <taxon>Pseudomonadati</taxon>
        <taxon>Pseudomonadota</taxon>
        <taxon>Gammaproteobacteria</taxon>
        <taxon>Enterobacterales</taxon>
        <taxon>Morganellaceae</taxon>
        <taxon>Xenorhabdus</taxon>
    </lineage>
</organism>
<feature type="signal peptide" evidence="1">
    <location>
        <begin position="1"/>
        <end position="23"/>
    </location>
</feature>
<gene>
    <name evidence="2" type="ORF">PSI23_21200</name>
</gene>
<dbReference type="Proteomes" id="UP001217178">
    <property type="component" value="Unassembled WGS sequence"/>
</dbReference>
<feature type="chain" id="PRO_5045722152" evidence="1">
    <location>
        <begin position="24"/>
        <end position="59"/>
    </location>
</feature>
<evidence type="ECO:0000313" key="2">
    <source>
        <dbReference type="EMBL" id="MDC9591727.1"/>
    </source>
</evidence>
<evidence type="ECO:0000256" key="1">
    <source>
        <dbReference type="SAM" id="SignalP"/>
    </source>
</evidence>
<sequence>MKKFILLCLVAGTTLLASTQISASICSNERDLGRWKACMEWCVAMSEKGPLTIPTCLLL</sequence>
<dbReference type="EMBL" id="JAQRFI010000143">
    <property type="protein sequence ID" value="MDC9591727.1"/>
    <property type="molecule type" value="Genomic_DNA"/>
</dbReference>
<accession>A0ABT5LKT1</accession>
<dbReference type="RefSeq" id="WP_273556932.1">
    <property type="nucleotide sequence ID" value="NZ_JAQRFI010000143.1"/>
</dbReference>
<proteinExistence type="predicted"/>
<keyword evidence="1" id="KW-0732">Signal</keyword>